<evidence type="ECO:0000256" key="5">
    <source>
        <dbReference type="ARBA" id="ARBA00023288"/>
    </source>
</evidence>
<dbReference type="GO" id="GO:0005886">
    <property type="term" value="C:plasma membrane"/>
    <property type="evidence" value="ECO:0007669"/>
    <property type="project" value="UniProtKB-SubCell"/>
</dbReference>
<dbReference type="InterPro" id="IPR018910">
    <property type="entry name" value="LpqB_C"/>
</dbReference>
<keyword evidence="5 6" id="KW-0449">Lipoprotein</keyword>
<dbReference type="InterPro" id="IPR059026">
    <property type="entry name" value="LpqB_N"/>
</dbReference>
<dbReference type="InterPro" id="IPR023959">
    <property type="entry name" value="LpqB"/>
</dbReference>
<evidence type="ECO:0000256" key="3">
    <source>
        <dbReference type="ARBA" id="ARBA00023136"/>
    </source>
</evidence>
<keyword evidence="2 6" id="KW-0732">Signal</keyword>
<dbReference type="Proteomes" id="UP000006265">
    <property type="component" value="Unassembled WGS sequence"/>
</dbReference>
<dbReference type="eggNOG" id="COG5401">
    <property type="taxonomic scope" value="Bacteria"/>
</dbReference>
<comment type="subcellular location">
    <subcellularLocation>
        <location evidence="6">Cell membrane</location>
        <topology evidence="6">Lipid-anchor</topology>
    </subcellularLocation>
</comment>
<keyword evidence="1 6" id="KW-1003">Cell membrane</keyword>
<comment type="similarity">
    <text evidence="6">Belongs to the LpqB lipoprotein family.</text>
</comment>
<dbReference type="HAMAP" id="MF_01373">
    <property type="entry name" value="LpqB_lipoprot"/>
    <property type="match status" value="1"/>
</dbReference>
<evidence type="ECO:0000256" key="2">
    <source>
        <dbReference type="ARBA" id="ARBA00022729"/>
    </source>
</evidence>
<dbReference type="AlphaFoldDB" id="K5BKD0"/>
<dbReference type="EMBL" id="AMRA01000036">
    <property type="protein sequence ID" value="EKF24649.1"/>
    <property type="molecule type" value="Genomic_DNA"/>
</dbReference>
<keyword evidence="8" id="KW-1185">Reference proteome</keyword>
<evidence type="ECO:0000256" key="4">
    <source>
        <dbReference type="ARBA" id="ARBA00023139"/>
    </source>
</evidence>
<dbReference type="Pfam" id="PF10646">
    <property type="entry name" value="Germane"/>
    <property type="match status" value="1"/>
</dbReference>
<dbReference type="PATRIC" id="fig|1122247.3.peg.1285"/>
<dbReference type="RefSeq" id="WP_005625854.1">
    <property type="nucleotide sequence ID" value="NZ_AMRA01000036.1"/>
</dbReference>
<evidence type="ECO:0000313" key="8">
    <source>
        <dbReference type="Proteomes" id="UP000006265"/>
    </source>
</evidence>
<keyword evidence="3 6" id="KW-0472">Membrane</keyword>
<dbReference type="NCBIfam" id="NF010141">
    <property type="entry name" value="PRK13616.1"/>
    <property type="match status" value="1"/>
</dbReference>
<evidence type="ECO:0000313" key="7">
    <source>
        <dbReference type="EMBL" id="EKF24649.1"/>
    </source>
</evidence>
<dbReference type="Pfam" id="PF25976">
    <property type="entry name" value="LpqB_N"/>
    <property type="match status" value="1"/>
</dbReference>
<reference evidence="7 8" key="1">
    <citation type="journal article" date="2012" name="J. Bacteriol.">
        <title>Genome sequence of Mycobacterium hassiacum DSM 44199, a rare source of heat-stable mycobacterial proteins.</title>
        <authorList>
            <person name="Tiago I."/>
            <person name="Maranha A."/>
            <person name="Mendes V."/>
            <person name="Alarico S."/>
            <person name="Moynihan P.J."/>
            <person name="Clarke A.J."/>
            <person name="Macedo-Ribeiro S."/>
            <person name="Pereira P.J."/>
            <person name="Empadinhas N."/>
        </authorList>
    </citation>
    <scope>NUCLEOTIDE SEQUENCE [LARGE SCALE GENOMIC DNA]</scope>
    <source>
        <strain evidence="8">DSM 44199 / CIP 105218 / JCM 12690 / 3849</strain>
    </source>
</reference>
<organism evidence="7 8">
    <name type="scientific">Mycolicibacterium hassiacum (strain DSM 44199 / CIP 105218 / JCM 12690 / 3849)</name>
    <name type="common">Mycobacterium hassiacum</name>
    <dbReference type="NCBI Taxonomy" id="1122247"/>
    <lineage>
        <taxon>Bacteria</taxon>
        <taxon>Bacillati</taxon>
        <taxon>Actinomycetota</taxon>
        <taxon>Actinomycetes</taxon>
        <taxon>Mycobacteriales</taxon>
        <taxon>Mycobacteriaceae</taxon>
        <taxon>Mycolicibacterium</taxon>
    </lineage>
</organism>
<proteinExistence type="inferred from homology"/>
<protein>
    <recommendedName>
        <fullName evidence="6">Lipoprotein LpqB</fullName>
    </recommendedName>
</protein>
<dbReference type="SMART" id="SM00909">
    <property type="entry name" value="Germane"/>
    <property type="match status" value="1"/>
</dbReference>
<dbReference type="PROSITE" id="PS51257">
    <property type="entry name" value="PROKAR_LIPOPROTEIN"/>
    <property type="match status" value="1"/>
</dbReference>
<keyword evidence="4 6" id="KW-0564">Palmitate</keyword>
<comment type="caution">
    <text evidence="7">The sequence shown here is derived from an EMBL/GenBank/DDBJ whole genome shotgun (WGS) entry which is preliminary data.</text>
</comment>
<name>K5BKD0_MYCHD</name>
<evidence type="ECO:0000256" key="1">
    <source>
        <dbReference type="ARBA" id="ARBA00022475"/>
    </source>
</evidence>
<gene>
    <name evidence="6" type="primary">lpqB</name>
    <name evidence="7" type="ORF">C731_1336</name>
</gene>
<evidence type="ECO:0000256" key="6">
    <source>
        <dbReference type="HAMAP-Rule" id="MF_01373"/>
    </source>
</evidence>
<dbReference type="OrthoDB" id="3226781at2"/>
<dbReference type="STRING" id="1122247.GCA_000379865_04529"/>
<sequence length="585" mass="61570">MKRVLVAAWLLVFALAGCAGVPSSSSPQAIGTVVRPAPPSLPKPTPGMEPDVLLREFLKATADPANRHLAARQFLTESASRDWDDAGSALLIDNVVFVENRQPNRVSVQMRADILGSLSDLGVFETGDGPLPDPGPIELVKTPEGWRIDRLPNGVFLDWQQFQATYKRYTLYFVDPTGQTMVPDPRYVAVSDPDQLATELVSKLITGPRPEMANAVRNLLGPPLKLRGPVTRADGGKTGVGRGYGGARIDLDNVSTTDPHSRQLLAAQIIWTLSRAGVNGPYVINADGAPLDDRFADGWETSDVAATDPGAASGAAAGLHALVGGSLVSLEGQDAPRVRGAFGQLPNQTAASVSRTGQEVASVVTLRPGAPDMAAELWVGPLGGQAAKVLEAHTLSRPSWALDAAVWVVVDGNNVVRVIQDASGQPARIPVDSTQVAAKFPGAITELQLSRDGTRAAMVIDGLVILASVAETPGGGYALTHPRRLGYGLQNSVVSLSWRTGDDIVVTRNNPEHPVSYVNLDGVNSDAPSRNLLMPVTVVAANPSTVYVADDRGVLQLSGAAAEDNPAWAEVRPLMVRGAIPVLPG</sequence>
<dbReference type="Pfam" id="PF10647">
    <property type="entry name" value="Gmad1"/>
    <property type="match status" value="1"/>
</dbReference>
<accession>K5BKD0</accession>
<dbReference type="InterPro" id="IPR019606">
    <property type="entry name" value="GerMN"/>
</dbReference>